<evidence type="ECO:0000313" key="3">
    <source>
        <dbReference type="Proteomes" id="UP000319103"/>
    </source>
</evidence>
<dbReference type="AlphaFoldDB" id="A0A540VY46"/>
<feature type="transmembrane region" description="Helical" evidence="1">
    <location>
        <begin position="24"/>
        <end position="41"/>
    </location>
</feature>
<organism evidence="2 3">
    <name type="scientific">Kitasatospora acidiphila</name>
    <dbReference type="NCBI Taxonomy" id="2567942"/>
    <lineage>
        <taxon>Bacteria</taxon>
        <taxon>Bacillati</taxon>
        <taxon>Actinomycetota</taxon>
        <taxon>Actinomycetes</taxon>
        <taxon>Kitasatosporales</taxon>
        <taxon>Streptomycetaceae</taxon>
        <taxon>Kitasatospora</taxon>
    </lineage>
</organism>
<sequence>MASLVHLVTLAVAAGSIWLLLTGQIILMALGVVGAGLVWLLRPRFGGRREDAAQVTREEAPQLHELIERIAGELGVRRPDRLQVQAGYLTAYARRGIRQEVELTIGLALWTALTPQQRIAMLARELGHGAVGSPRHGLWLRLALDTLDAWYGLLTPGHGDELMHAGLRSAGVAGYRDDVMSAAAVQVQIRGSAQRALMDGLANRLLLLVALPVRLARYCLHWLLVRGSQQAEYAADDLAVRVASPSAATAMLDALFLGELAAAYLLRQRALVGHGGVPRPADIAEALWSGLADSVASVPELERERRRRLAIRQAAAVDAWHPPTHLRVRRQSERPEQAATILADTVDWTVIHAELEDSRWRTAILVLGI</sequence>
<reference evidence="2 3" key="1">
    <citation type="submission" date="2019-06" db="EMBL/GenBank/DDBJ databases">
        <title>Description of Kitasatospora acidophila sp. nov. isolated from pine grove soil, and reclassification of Streptomyces novaecaesareae to Kitasatospora novaeceasareae comb. nov.</title>
        <authorList>
            <person name="Kim M.J."/>
        </authorList>
    </citation>
    <scope>NUCLEOTIDE SEQUENCE [LARGE SCALE GENOMIC DNA]</scope>
    <source>
        <strain evidence="2 3">MMS16-CNU292</strain>
    </source>
</reference>
<dbReference type="EMBL" id="VIGB01000003">
    <property type="protein sequence ID" value="TQF01688.1"/>
    <property type="molecule type" value="Genomic_DNA"/>
</dbReference>
<gene>
    <name evidence="2" type="ORF">E6W39_04795</name>
</gene>
<keyword evidence="1" id="KW-1133">Transmembrane helix</keyword>
<name>A0A540VY46_9ACTN</name>
<dbReference type="RefSeq" id="WP_141632417.1">
    <property type="nucleotide sequence ID" value="NZ_VIGB01000003.1"/>
</dbReference>
<evidence type="ECO:0000313" key="2">
    <source>
        <dbReference type="EMBL" id="TQF01688.1"/>
    </source>
</evidence>
<comment type="caution">
    <text evidence="2">The sequence shown here is derived from an EMBL/GenBank/DDBJ whole genome shotgun (WGS) entry which is preliminary data.</text>
</comment>
<accession>A0A540VY46</accession>
<dbReference type="Proteomes" id="UP000319103">
    <property type="component" value="Unassembled WGS sequence"/>
</dbReference>
<keyword evidence="1" id="KW-0812">Transmembrane</keyword>
<dbReference type="Gene3D" id="3.30.2010.10">
    <property type="entry name" value="Metalloproteases ('zincins'), catalytic domain"/>
    <property type="match status" value="1"/>
</dbReference>
<dbReference type="CDD" id="cd07328">
    <property type="entry name" value="M48_Ste24p_like"/>
    <property type="match status" value="1"/>
</dbReference>
<keyword evidence="1" id="KW-0472">Membrane</keyword>
<keyword evidence="3" id="KW-1185">Reference proteome</keyword>
<proteinExistence type="predicted"/>
<protein>
    <submittedName>
        <fullName evidence="2">Uncharacterized protein</fullName>
    </submittedName>
</protein>
<dbReference type="OrthoDB" id="7870694at2"/>
<evidence type="ECO:0000256" key="1">
    <source>
        <dbReference type="SAM" id="Phobius"/>
    </source>
</evidence>